<dbReference type="Proteomes" id="UP000033054">
    <property type="component" value="Chromosome"/>
</dbReference>
<protein>
    <submittedName>
        <fullName evidence="1">N-acetylglutamate synthase</fullName>
    </submittedName>
</protein>
<sequence>MYDNKTFRSVTNTSNGEVSHETLFHYHQQDKVVWAEYAGGGIVKGFLIAVVLEGGILDMRYEHVNTQGELMTGRCSSTPEYLPDGRIRLHEQWQWTSGDGSSGSSIVEEVPA</sequence>
<dbReference type="PATRIC" id="fig|1379870.5.peg.4025"/>
<evidence type="ECO:0000313" key="2">
    <source>
        <dbReference type="Proteomes" id="UP000033054"/>
    </source>
</evidence>
<dbReference type="KEGG" id="srd:SD10_18615"/>
<gene>
    <name evidence="1" type="ORF">SD10_18615</name>
</gene>
<evidence type="ECO:0000313" key="1">
    <source>
        <dbReference type="EMBL" id="AKD56610.1"/>
    </source>
</evidence>
<dbReference type="RefSeq" id="WP_046575793.1">
    <property type="nucleotide sequence ID" value="NZ_CP010429.1"/>
</dbReference>
<reference evidence="1 2" key="1">
    <citation type="journal article" date="2014" name="Curr. Microbiol.">
        <title>Spirosoma radiotolerans sp. nov., a gamma-radiation-resistant bacterium isolated from gamma ray-irradiated soil.</title>
        <authorList>
            <person name="Lee J.J."/>
            <person name="Srinivasan S."/>
            <person name="Lim S."/>
            <person name="Joe M."/>
            <person name="Im S."/>
            <person name="Bae S.I."/>
            <person name="Park K.R."/>
            <person name="Han J.H."/>
            <person name="Park S.H."/>
            <person name="Joo B.M."/>
            <person name="Park S.J."/>
            <person name="Kim M.K."/>
        </authorList>
    </citation>
    <scope>NUCLEOTIDE SEQUENCE [LARGE SCALE GENOMIC DNA]</scope>
    <source>
        <strain evidence="1 2">DG5A</strain>
    </source>
</reference>
<dbReference type="InterPro" id="IPR058595">
    <property type="entry name" value="Avidin-like"/>
</dbReference>
<proteinExistence type="predicted"/>
<dbReference type="AlphaFoldDB" id="A0A0E3ZWW8"/>
<dbReference type="OrthoDB" id="5684515at2"/>
<organism evidence="1 2">
    <name type="scientific">Spirosoma radiotolerans</name>
    <dbReference type="NCBI Taxonomy" id="1379870"/>
    <lineage>
        <taxon>Bacteria</taxon>
        <taxon>Pseudomonadati</taxon>
        <taxon>Bacteroidota</taxon>
        <taxon>Cytophagia</taxon>
        <taxon>Cytophagales</taxon>
        <taxon>Cytophagaceae</taxon>
        <taxon>Spirosoma</taxon>
    </lineage>
</organism>
<accession>A0A0E3ZWW8</accession>
<dbReference type="STRING" id="1379870.SD10_18615"/>
<dbReference type="HOGENOM" id="CLU_146218_1_0_10"/>
<name>A0A0E3ZWW8_9BACT</name>
<dbReference type="Pfam" id="PF26421">
    <property type="entry name" value="Avidin_like"/>
    <property type="match status" value="1"/>
</dbReference>
<dbReference type="EMBL" id="CP010429">
    <property type="protein sequence ID" value="AKD56610.1"/>
    <property type="molecule type" value="Genomic_DNA"/>
</dbReference>
<keyword evidence="2" id="KW-1185">Reference proteome</keyword>